<organism evidence="2 3">
    <name type="scientific">Actinomycetospora succinea</name>
    <dbReference type="NCBI Taxonomy" id="663603"/>
    <lineage>
        <taxon>Bacteria</taxon>
        <taxon>Bacillati</taxon>
        <taxon>Actinomycetota</taxon>
        <taxon>Actinomycetes</taxon>
        <taxon>Pseudonocardiales</taxon>
        <taxon>Pseudonocardiaceae</taxon>
        <taxon>Actinomycetospora</taxon>
    </lineage>
</organism>
<protein>
    <submittedName>
        <fullName evidence="2">Phosphotransferase family enzyme</fullName>
    </submittedName>
</protein>
<proteinExistence type="predicted"/>
<dbReference type="GO" id="GO:0016740">
    <property type="term" value="F:transferase activity"/>
    <property type="evidence" value="ECO:0007669"/>
    <property type="project" value="UniProtKB-KW"/>
</dbReference>
<dbReference type="Gene3D" id="3.90.1200.10">
    <property type="match status" value="1"/>
</dbReference>
<dbReference type="Pfam" id="PF01636">
    <property type="entry name" value="APH"/>
    <property type="match status" value="1"/>
</dbReference>
<dbReference type="AlphaFoldDB" id="A0A4R6VWA3"/>
<dbReference type="EMBL" id="SNYO01000001">
    <property type="protein sequence ID" value="TDQ64765.1"/>
    <property type="molecule type" value="Genomic_DNA"/>
</dbReference>
<dbReference type="Proteomes" id="UP000295705">
    <property type="component" value="Unassembled WGS sequence"/>
</dbReference>
<evidence type="ECO:0000259" key="1">
    <source>
        <dbReference type="Pfam" id="PF01636"/>
    </source>
</evidence>
<dbReference type="SUPFAM" id="SSF56112">
    <property type="entry name" value="Protein kinase-like (PK-like)"/>
    <property type="match status" value="1"/>
</dbReference>
<accession>A0A4R6VWA3</accession>
<comment type="caution">
    <text evidence="2">The sequence shown here is derived from an EMBL/GenBank/DDBJ whole genome shotgun (WGS) entry which is preliminary data.</text>
</comment>
<evidence type="ECO:0000313" key="3">
    <source>
        <dbReference type="Proteomes" id="UP000295705"/>
    </source>
</evidence>
<gene>
    <name evidence="2" type="ORF">EV188_10112</name>
</gene>
<keyword evidence="2" id="KW-0808">Transferase</keyword>
<reference evidence="2 3" key="1">
    <citation type="submission" date="2019-03" db="EMBL/GenBank/DDBJ databases">
        <title>Genomic Encyclopedia of Type Strains, Phase IV (KMG-IV): sequencing the most valuable type-strain genomes for metagenomic binning, comparative biology and taxonomic classification.</title>
        <authorList>
            <person name="Goeker M."/>
        </authorList>
    </citation>
    <scope>NUCLEOTIDE SEQUENCE [LARGE SCALE GENOMIC DNA]</scope>
    <source>
        <strain evidence="2 3">DSM 45775</strain>
    </source>
</reference>
<name>A0A4R6VWA3_9PSEU</name>
<sequence>MIVGVDLTARAIAAATAVAAEHGVRCDDPVVLADGYSTVVHLRPSPVVARVPTLYAVLRPGTAWRAREVEVVRHLQSVGAAVVPLSGDLPPGPHVRDGLTVTFWEYVAARPDAEVTERDLAPALAELHAALATFPGELPVLAGPTHDIPLCLDVLARDPGPLDAVQVRTLHDAHERLRPLIAHPPEPWQPLHGDVFAGNVIPTRDGLLWADLEDTCRGPRAWDVANLRPDPADRRALDLYPDAPSDEELDAMAELRTLQVATWVAAAPRPPDVSPADQASFLAMLLAAL</sequence>
<evidence type="ECO:0000313" key="2">
    <source>
        <dbReference type="EMBL" id="TDQ64765.1"/>
    </source>
</evidence>
<keyword evidence="3" id="KW-1185">Reference proteome</keyword>
<feature type="domain" description="Aminoglycoside phosphotransferase" evidence="1">
    <location>
        <begin position="66"/>
        <end position="254"/>
    </location>
</feature>
<dbReference type="InterPro" id="IPR002575">
    <property type="entry name" value="Aminoglycoside_PTrfase"/>
</dbReference>
<dbReference type="InterPro" id="IPR011009">
    <property type="entry name" value="Kinase-like_dom_sf"/>
</dbReference>